<dbReference type="Gene3D" id="3.40.30.10">
    <property type="entry name" value="Glutaredoxin"/>
    <property type="match status" value="1"/>
</dbReference>
<evidence type="ECO:0000259" key="3">
    <source>
        <dbReference type="PROSITE" id="PS50405"/>
    </source>
</evidence>
<dbReference type="InterPro" id="IPR036282">
    <property type="entry name" value="Glutathione-S-Trfase_C_sf"/>
</dbReference>
<dbReference type="EMBL" id="CATKSH010000001">
    <property type="protein sequence ID" value="CAI9119337.1"/>
    <property type="molecule type" value="Genomic_DNA"/>
</dbReference>
<comment type="caution">
    <text evidence="4">The sequence shown here is derived from an EMBL/GenBank/DDBJ whole genome shotgun (WGS) entry which is preliminary data.</text>
</comment>
<dbReference type="InterPro" id="IPR040079">
    <property type="entry name" value="Glutathione_S-Trfase"/>
</dbReference>
<dbReference type="CDD" id="cd03188">
    <property type="entry name" value="GST_C_Beta"/>
    <property type="match status" value="1"/>
</dbReference>
<comment type="similarity">
    <text evidence="1">Belongs to the GST superfamily.</text>
</comment>
<dbReference type="PROSITE" id="PS50404">
    <property type="entry name" value="GST_NTER"/>
    <property type="match status" value="1"/>
</dbReference>
<dbReference type="InterPro" id="IPR004045">
    <property type="entry name" value="Glutathione_S-Trfase_N"/>
</dbReference>
<organism evidence="4 5">
    <name type="scientific">Brytella acorum</name>
    <dbReference type="NCBI Taxonomy" id="2959299"/>
    <lineage>
        <taxon>Bacteria</taxon>
        <taxon>Pseudomonadati</taxon>
        <taxon>Pseudomonadota</taxon>
        <taxon>Alphaproteobacteria</taxon>
        <taxon>Acetobacterales</taxon>
        <taxon>Acetobacteraceae</taxon>
        <taxon>Brytella</taxon>
    </lineage>
</organism>
<dbReference type="InterPro" id="IPR036249">
    <property type="entry name" value="Thioredoxin-like_sf"/>
</dbReference>
<dbReference type="SFLD" id="SFLDG00358">
    <property type="entry name" value="Main_(cytGST)"/>
    <property type="match status" value="1"/>
</dbReference>
<gene>
    <name evidence="4" type="ORF">LMG32879_000150</name>
</gene>
<evidence type="ECO:0000313" key="4">
    <source>
        <dbReference type="EMBL" id="CAI9119337.1"/>
    </source>
</evidence>
<dbReference type="Pfam" id="PF02798">
    <property type="entry name" value="GST_N"/>
    <property type="match status" value="1"/>
</dbReference>
<dbReference type="Pfam" id="PF00043">
    <property type="entry name" value="GST_C"/>
    <property type="match status" value="1"/>
</dbReference>
<dbReference type="Gene3D" id="1.20.1050.10">
    <property type="match status" value="1"/>
</dbReference>
<dbReference type="PROSITE" id="PS50405">
    <property type="entry name" value="GST_CTER"/>
    <property type="match status" value="1"/>
</dbReference>
<evidence type="ECO:0000259" key="2">
    <source>
        <dbReference type="PROSITE" id="PS50404"/>
    </source>
</evidence>
<dbReference type="PANTHER" id="PTHR44051">
    <property type="entry name" value="GLUTATHIONE S-TRANSFERASE-RELATED"/>
    <property type="match status" value="1"/>
</dbReference>
<dbReference type="SFLD" id="SFLDG01150">
    <property type="entry name" value="Main.1:_Beta-like"/>
    <property type="match status" value="1"/>
</dbReference>
<dbReference type="SUPFAM" id="SSF47616">
    <property type="entry name" value="GST C-terminal domain-like"/>
    <property type="match status" value="1"/>
</dbReference>
<reference evidence="4" key="1">
    <citation type="submission" date="2023-03" db="EMBL/GenBank/DDBJ databases">
        <authorList>
            <person name="Cleenwerck I."/>
        </authorList>
    </citation>
    <scope>NUCLEOTIDE SEQUENCE</scope>
    <source>
        <strain evidence="4">LMG 32879</strain>
    </source>
</reference>
<name>A0AA35UE39_9PROT</name>
<dbReference type="PANTHER" id="PTHR44051:SF8">
    <property type="entry name" value="GLUTATHIONE S-TRANSFERASE GSTA"/>
    <property type="match status" value="1"/>
</dbReference>
<accession>A0AA35UE39</accession>
<dbReference type="SFLD" id="SFLDS00019">
    <property type="entry name" value="Glutathione_Transferase_(cytos"/>
    <property type="match status" value="1"/>
</dbReference>
<sequence>MKLYYSRGACSLASHIVLNEIGKPYALEAVDLKNKKTESGADYLKINPRGAVPAIEIEPGVVLTQNVAILQYLGDHSDIPAMKPPLGSIARARLEEALGFCSDLHKAFSGLFASDQSEQAVKAVHADIHRRMTQFEDMLSADHTYWLGNAFTQPDAYAAVIMTWAVFKKVDIAHHKKAFALRERVLARPSAQAAFKSEGLA</sequence>
<protein>
    <submittedName>
        <fullName evidence="4">Glutathione S-transferase N-terminal domain-containing protein</fullName>
    </submittedName>
</protein>
<feature type="domain" description="GST C-terminal" evidence="3">
    <location>
        <begin position="87"/>
        <end position="201"/>
    </location>
</feature>
<dbReference type="InterPro" id="IPR010987">
    <property type="entry name" value="Glutathione-S-Trfase_C-like"/>
</dbReference>
<dbReference type="CDD" id="cd03057">
    <property type="entry name" value="GST_N_Beta"/>
    <property type="match status" value="1"/>
</dbReference>
<dbReference type="AlphaFoldDB" id="A0AA35UE39"/>
<dbReference type="Proteomes" id="UP001176960">
    <property type="component" value="Unassembled WGS sequence"/>
</dbReference>
<keyword evidence="5" id="KW-1185">Reference proteome</keyword>
<proteinExistence type="inferred from homology"/>
<feature type="domain" description="GST N-terminal" evidence="2">
    <location>
        <begin position="1"/>
        <end position="81"/>
    </location>
</feature>
<dbReference type="InterPro" id="IPR004046">
    <property type="entry name" value="GST_C"/>
</dbReference>
<evidence type="ECO:0000256" key="1">
    <source>
        <dbReference type="RuleBase" id="RU003494"/>
    </source>
</evidence>
<dbReference type="RefSeq" id="WP_289842346.1">
    <property type="nucleotide sequence ID" value="NZ_CATKSH010000001.1"/>
</dbReference>
<evidence type="ECO:0000313" key="5">
    <source>
        <dbReference type="Proteomes" id="UP001176960"/>
    </source>
</evidence>
<dbReference type="SUPFAM" id="SSF52833">
    <property type="entry name" value="Thioredoxin-like"/>
    <property type="match status" value="1"/>
</dbReference>